<evidence type="ECO:0000256" key="5">
    <source>
        <dbReference type="ARBA" id="ARBA00022781"/>
    </source>
</evidence>
<evidence type="ECO:0000256" key="13">
    <source>
        <dbReference type="HAMAP-Rule" id="MF_01398"/>
    </source>
</evidence>
<keyword evidence="4 13" id="KW-0812">Transmembrane</keyword>
<dbReference type="Gene3D" id="1.20.5.620">
    <property type="entry name" value="F1F0 ATP synthase subunit B, membrane domain"/>
    <property type="match status" value="1"/>
</dbReference>
<dbReference type="AlphaFoldDB" id="O67525"/>
<keyword evidence="13" id="KW-0997">Cell inner membrane</keyword>
<protein>
    <recommendedName>
        <fullName evidence="13">ATP synthase subunit b</fullName>
    </recommendedName>
    <alternativeName>
        <fullName evidence="13">ATP synthase F(0) sector subunit b</fullName>
    </alternativeName>
    <alternativeName>
        <fullName evidence="13">ATPase subunit I</fullName>
    </alternativeName>
    <alternativeName>
        <fullName evidence="13">F-type ATPase subunit b</fullName>
        <shortName evidence="13">F-ATPase subunit b</shortName>
    </alternativeName>
</protein>
<keyword evidence="17" id="KW-1185">Reference proteome</keyword>
<dbReference type="PANTHER" id="PTHR33445">
    <property type="entry name" value="ATP SYNTHASE SUBUNIT B', CHLOROPLASTIC"/>
    <property type="match status" value="1"/>
</dbReference>
<dbReference type="GO" id="GO:0045259">
    <property type="term" value="C:proton-transporting ATP synthase complex"/>
    <property type="evidence" value="ECO:0000318"/>
    <property type="project" value="GO_Central"/>
</dbReference>
<proteinExistence type="inferred from homology"/>
<organism evidence="16 17">
    <name type="scientific">Aquifex aeolicus (strain VF5)</name>
    <dbReference type="NCBI Taxonomy" id="224324"/>
    <lineage>
        <taxon>Bacteria</taxon>
        <taxon>Pseudomonadati</taxon>
        <taxon>Aquificota</taxon>
        <taxon>Aquificia</taxon>
        <taxon>Aquificales</taxon>
        <taxon>Aquificaceae</taxon>
        <taxon>Aquifex</taxon>
    </lineage>
</organism>
<dbReference type="PANTHER" id="PTHR33445:SF2">
    <property type="entry name" value="ATP SYNTHASE SUBUNIT B', CHLOROPLASTIC"/>
    <property type="match status" value="1"/>
</dbReference>
<dbReference type="InterPro" id="IPR050059">
    <property type="entry name" value="ATP_synthase_B_chain"/>
</dbReference>
<accession>O67525</accession>
<keyword evidence="15" id="KW-0175">Coiled coil</keyword>
<evidence type="ECO:0000256" key="6">
    <source>
        <dbReference type="ARBA" id="ARBA00022989"/>
    </source>
</evidence>
<feature type="transmembrane region" description="Helical" evidence="13">
    <location>
        <begin position="12"/>
        <end position="30"/>
    </location>
</feature>
<evidence type="ECO:0000256" key="2">
    <source>
        <dbReference type="ARBA" id="ARBA00022448"/>
    </source>
</evidence>
<dbReference type="InterPro" id="IPR002146">
    <property type="entry name" value="ATP_synth_b/b'su_bac/chlpt"/>
</dbReference>
<evidence type="ECO:0000313" key="17">
    <source>
        <dbReference type="Proteomes" id="UP000000798"/>
    </source>
</evidence>
<comment type="function">
    <text evidence="11">Component of the F(0) channel, it forms part of the peripheral stalk, linking F(1) to F(0). The b'-subunit is a diverged and duplicated form of b found in plants and photosynthetic bacteria.</text>
</comment>
<dbReference type="GO" id="GO:0012505">
    <property type="term" value="C:endomembrane system"/>
    <property type="evidence" value="ECO:0007669"/>
    <property type="project" value="UniProtKB-SubCell"/>
</dbReference>
<evidence type="ECO:0000256" key="1">
    <source>
        <dbReference type="ARBA" id="ARBA00005513"/>
    </source>
</evidence>
<keyword evidence="6 13" id="KW-1133">Transmembrane helix</keyword>
<dbReference type="InterPro" id="IPR028987">
    <property type="entry name" value="ATP_synth_B-like_membr_sf"/>
</dbReference>
<dbReference type="FunCoup" id="O67525">
    <property type="interactions" value="158"/>
</dbReference>
<dbReference type="HAMAP" id="MF_01398">
    <property type="entry name" value="ATP_synth_b_bprime"/>
    <property type="match status" value="1"/>
</dbReference>
<evidence type="ECO:0000256" key="11">
    <source>
        <dbReference type="ARBA" id="ARBA00025614"/>
    </source>
</evidence>
<dbReference type="EMBL" id="AE000657">
    <property type="protein sequence ID" value="AAC07477.1"/>
    <property type="molecule type" value="Genomic_DNA"/>
</dbReference>
<evidence type="ECO:0000256" key="12">
    <source>
        <dbReference type="ARBA" id="ARBA00037847"/>
    </source>
</evidence>
<dbReference type="Pfam" id="PF00430">
    <property type="entry name" value="ATP-synt_B"/>
    <property type="match status" value="1"/>
</dbReference>
<dbReference type="KEGG" id="aae:aq_1586"/>
<keyword evidence="5 13" id="KW-0375">Hydrogen ion transport</keyword>
<evidence type="ECO:0000256" key="15">
    <source>
        <dbReference type="SAM" id="Coils"/>
    </source>
</evidence>
<dbReference type="SUPFAM" id="SSF81573">
    <property type="entry name" value="F1F0 ATP synthase subunit B, membrane domain"/>
    <property type="match status" value="1"/>
</dbReference>
<comment type="subcellular location">
    <subcellularLocation>
        <location evidence="13">Cell inner membrane</location>
        <topology evidence="13">Single-pass membrane protein</topology>
    </subcellularLocation>
    <subcellularLocation>
        <location evidence="12">Endomembrane system</location>
        <topology evidence="12">Single-pass membrane protein</topology>
    </subcellularLocation>
</comment>
<dbReference type="GO" id="GO:0005886">
    <property type="term" value="C:plasma membrane"/>
    <property type="evidence" value="ECO:0007669"/>
    <property type="project" value="UniProtKB-SubCell"/>
</dbReference>
<comment type="subunit">
    <text evidence="13">F-type ATPases have 2 components, F(1) - the catalytic core - and F(0) - the membrane proton channel. F(1) has five subunits: alpha(3), beta(3), gamma(1), delta(1), epsilon(1). F(0) has three main subunits: a(1), b(2) and c(10-14). The alpha and beta chains form an alternating ring which encloses part of the gamma chain. F(1) is attached to F(0) by a central stalk formed by the gamma and epsilon chains, while a peripheral stalk is formed by the delta and b chains.</text>
</comment>
<evidence type="ECO:0000256" key="8">
    <source>
        <dbReference type="ARBA" id="ARBA00023136"/>
    </source>
</evidence>
<evidence type="ECO:0000256" key="9">
    <source>
        <dbReference type="ARBA" id="ARBA00023310"/>
    </source>
</evidence>
<dbReference type="CDD" id="cd06503">
    <property type="entry name" value="ATP-synt_Fo_b"/>
    <property type="match status" value="1"/>
</dbReference>
<dbReference type="STRING" id="224324.aq_1586"/>
<dbReference type="Proteomes" id="UP000000798">
    <property type="component" value="Chromosome"/>
</dbReference>
<dbReference type="eggNOG" id="COG0711">
    <property type="taxonomic scope" value="Bacteria"/>
</dbReference>
<dbReference type="InParanoid" id="O67525"/>
<dbReference type="HOGENOM" id="CLU_079215_9_2_0"/>
<keyword evidence="3 13" id="KW-0138">CF(0)</keyword>
<dbReference type="SMR" id="O67525"/>
<evidence type="ECO:0000256" key="3">
    <source>
        <dbReference type="ARBA" id="ARBA00022547"/>
    </source>
</evidence>
<gene>
    <name evidence="13" type="primary">atpF</name>
    <name evidence="16" type="synonym">atpF1</name>
    <name evidence="16" type="ordered locus">aq_1586</name>
</gene>
<dbReference type="EnsemblBacteria" id="AAC07477">
    <property type="protein sequence ID" value="AAC07477"/>
    <property type="gene ID" value="aq_1586"/>
</dbReference>
<dbReference type="RefSeq" id="WP_010881028.1">
    <property type="nucleotide sequence ID" value="NC_000918.1"/>
</dbReference>
<keyword evidence="8 13" id="KW-0472">Membrane</keyword>
<comment type="function">
    <text evidence="10 13">F(1)F(0) ATP synthase produces ATP from ADP in the presence of a proton or sodium gradient. F-type ATPases consist of two structural domains, F(1) containing the extramembraneous catalytic core and F(0) containing the membrane proton channel, linked together by a central stalk and a peripheral stalk. During catalysis, ATP synthesis in the catalytic domain of F(1) is coupled via a rotary mechanism of the central stalk subunits to proton translocation.</text>
</comment>
<evidence type="ECO:0000256" key="7">
    <source>
        <dbReference type="ARBA" id="ARBA00023065"/>
    </source>
</evidence>
<evidence type="ECO:0000256" key="14">
    <source>
        <dbReference type="RuleBase" id="RU003848"/>
    </source>
</evidence>
<evidence type="ECO:0000313" key="16">
    <source>
        <dbReference type="EMBL" id="AAC07477.1"/>
    </source>
</evidence>
<reference evidence="16 17" key="1">
    <citation type="journal article" date="1998" name="Nature">
        <title>The complete genome of the hyperthermophilic bacterium Aquifex aeolicus.</title>
        <authorList>
            <person name="Deckert G."/>
            <person name="Warren P.V."/>
            <person name="Gaasterland T."/>
            <person name="Young W.G."/>
            <person name="Lenox A.L."/>
            <person name="Graham D.E."/>
            <person name="Overbeek R."/>
            <person name="Snead M.A."/>
            <person name="Keller M."/>
            <person name="Aujay M."/>
            <person name="Huber R."/>
            <person name="Feldman R.A."/>
            <person name="Short J.M."/>
            <person name="Olson G.J."/>
            <person name="Swanson R.V."/>
        </authorList>
    </citation>
    <scope>NUCLEOTIDE SEQUENCE [LARGE SCALE GENOMIC DNA]</scope>
    <source>
        <strain evidence="16 17">VF5</strain>
    </source>
</reference>
<dbReference type="OrthoDB" id="15662at2"/>
<sequence>MDIGVMPNATILVQLFIFVIFLMIITNIYVKPYTAVIESREELIKKNLSEAQKLREETQTYLTQAKEVLEDAKKRADQIIENARREAEAQARSIIEQTEKQTEEEIKKAVEEIRTSLEEEKKKLEKSVKEIAQEIVKKILREAA</sequence>
<evidence type="ECO:0000256" key="4">
    <source>
        <dbReference type="ARBA" id="ARBA00022692"/>
    </source>
</evidence>
<feature type="coiled-coil region" evidence="15">
    <location>
        <begin position="37"/>
        <end position="137"/>
    </location>
</feature>
<comment type="similarity">
    <text evidence="1 13 14">Belongs to the ATPase B chain family.</text>
</comment>
<evidence type="ECO:0000256" key="10">
    <source>
        <dbReference type="ARBA" id="ARBA00025198"/>
    </source>
</evidence>
<keyword evidence="2 13" id="KW-0813">Transport</keyword>
<keyword evidence="13" id="KW-1003">Cell membrane</keyword>
<name>O67525_AQUAE</name>
<keyword evidence="9 13" id="KW-0066">ATP synthesis</keyword>
<keyword evidence="7 13" id="KW-0406">Ion transport</keyword>
<dbReference type="PIR" id="C70437">
    <property type="entry name" value="C70437"/>
</dbReference>
<dbReference type="GO" id="GO:0046933">
    <property type="term" value="F:proton-transporting ATP synthase activity, rotational mechanism"/>
    <property type="evidence" value="ECO:0007669"/>
    <property type="project" value="UniProtKB-UniRule"/>
</dbReference>